<dbReference type="EMBL" id="MCOL01000001">
    <property type="protein sequence ID" value="ODO62837.1"/>
    <property type="molecule type" value="Genomic_DNA"/>
</dbReference>
<dbReference type="Pfam" id="PF25940">
    <property type="entry name" value="LcnD_C"/>
    <property type="match status" value="1"/>
</dbReference>
<feature type="domain" description="LcnD-like C-terminal" evidence="5">
    <location>
        <begin position="4"/>
        <end position="61"/>
    </location>
</feature>
<comment type="caution">
    <text evidence="6">The sequence shown here is derived from an EMBL/GenBank/DDBJ whole genome shotgun (WGS) entry which is preliminary data.</text>
</comment>
<dbReference type="Proteomes" id="UP000094892">
    <property type="component" value="Unassembled WGS sequence"/>
</dbReference>
<evidence type="ECO:0000256" key="4">
    <source>
        <dbReference type="ARBA" id="ARBA00023136"/>
    </source>
</evidence>
<dbReference type="RefSeq" id="WP_063722092.1">
    <property type="nucleotide sequence ID" value="NZ_AP028145.1"/>
</dbReference>
<evidence type="ECO:0000256" key="1">
    <source>
        <dbReference type="ARBA" id="ARBA00004370"/>
    </source>
</evidence>
<evidence type="ECO:0000256" key="3">
    <source>
        <dbReference type="ARBA" id="ARBA00022989"/>
    </source>
</evidence>
<protein>
    <submittedName>
        <fullName evidence="6">Lactococcin A secretion protein LcnD-like protein</fullName>
    </submittedName>
</protein>
<comment type="subcellular location">
    <subcellularLocation>
        <location evidence="1">Membrane</location>
    </subcellularLocation>
</comment>
<keyword evidence="2" id="KW-0812">Transmembrane</keyword>
<evidence type="ECO:0000259" key="5">
    <source>
        <dbReference type="Pfam" id="PF25940"/>
    </source>
</evidence>
<keyword evidence="4" id="KW-0472">Membrane</keyword>
<dbReference type="PATRIC" id="fig|1590.231.peg.2558"/>
<evidence type="ECO:0000313" key="7">
    <source>
        <dbReference type="Proteomes" id="UP000094892"/>
    </source>
</evidence>
<sequence length="77" mass="8894">MTKPPKPLTLTEKISEISVATDSLKNQSAYEVYSVVKVNKSEIKNLRYDLQGTVYYITGSKTYFEYFYDKIRGVNNN</sequence>
<dbReference type="AlphaFoldDB" id="A0A1E3KVZ6"/>
<proteinExistence type="predicted"/>
<name>A0A1E3KVZ6_LACPN</name>
<gene>
    <name evidence="6" type="ORF">LPJSA22_02855</name>
</gene>
<organism evidence="6 7">
    <name type="scientific">Lactiplantibacillus plantarum</name>
    <name type="common">Lactobacillus plantarum</name>
    <dbReference type="NCBI Taxonomy" id="1590"/>
    <lineage>
        <taxon>Bacteria</taxon>
        <taxon>Bacillati</taxon>
        <taxon>Bacillota</taxon>
        <taxon>Bacilli</taxon>
        <taxon>Lactobacillales</taxon>
        <taxon>Lactobacillaceae</taxon>
        <taxon>Lactiplantibacillus</taxon>
    </lineage>
</organism>
<evidence type="ECO:0000313" key="6">
    <source>
        <dbReference type="EMBL" id="ODO62837.1"/>
    </source>
</evidence>
<keyword evidence="3" id="KW-1133">Transmembrane helix</keyword>
<reference evidence="6 7" key="1">
    <citation type="submission" date="2016-08" db="EMBL/GenBank/DDBJ databases">
        <title>Genome sequencing of Lactobacillus plantarum JSA22, isolated from fermented soybean paste.</title>
        <authorList>
            <person name="Choi H.S."/>
        </authorList>
    </citation>
    <scope>NUCLEOTIDE SEQUENCE [LARGE SCALE GENOMIC DNA]</scope>
    <source>
        <strain evidence="6 7">JSA22</strain>
    </source>
</reference>
<dbReference type="InterPro" id="IPR058795">
    <property type="entry name" value="LcnD_C"/>
</dbReference>
<accession>A0A1E3KVZ6</accession>
<evidence type="ECO:0000256" key="2">
    <source>
        <dbReference type="ARBA" id="ARBA00022692"/>
    </source>
</evidence>